<feature type="domain" description="ABC transporter" evidence="9">
    <location>
        <begin position="323"/>
        <end position="568"/>
    </location>
</feature>
<feature type="transmembrane region" description="Helical" evidence="8">
    <location>
        <begin position="258"/>
        <end position="277"/>
    </location>
</feature>
<dbReference type="CDD" id="cd06581">
    <property type="entry name" value="TM_PBP1_LivM_like"/>
    <property type="match status" value="1"/>
</dbReference>
<feature type="transmembrane region" description="Helical" evidence="8">
    <location>
        <begin position="87"/>
        <end position="106"/>
    </location>
</feature>
<feature type="transmembrane region" description="Helical" evidence="8">
    <location>
        <begin position="126"/>
        <end position="149"/>
    </location>
</feature>
<dbReference type="PROSITE" id="PS50893">
    <property type="entry name" value="ABC_TRANSPORTER_2"/>
    <property type="match status" value="1"/>
</dbReference>
<dbReference type="InterPro" id="IPR003439">
    <property type="entry name" value="ABC_transporter-like_ATP-bd"/>
</dbReference>
<dbReference type="InterPro" id="IPR043428">
    <property type="entry name" value="LivM-like"/>
</dbReference>
<keyword evidence="7 8" id="KW-0472">Membrane</keyword>
<dbReference type="SUPFAM" id="SSF52540">
    <property type="entry name" value="P-loop containing nucleoside triphosphate hydrolases"/>
    <property type="match status" value="1"/>
</dbReference>
<evidence type="ECO:0000256" key="4">
    <source>
        <dbReference type="ARBA" id="ARBA00022741"/>
    </source>
</evidence>
<comment type="caution">
    <text evidence="10">The sequence shown here is derived from an EMBL/GenBank/DDBJ whole genome shotgun (WGS) entry which is preliminary data.</text>
</comment>
<dbReference type="GO" id="GO:0005524">
    <property type="term" value="F:ATP binding"/>
    <property type="evidence" value="ECO:0007669"/>
    <property type="project" value="UniProtKB-KW"/>
</dbReference>
<dbReference type="InterPro" id="IPR001851">
    <property type="entry name" value="ABC_transp_permease"/>
</dbReference>
<evidence type="ECO:0000256" key="2">
    <source>
        <dbReference type="ARBA" id="ARBA00022475"/>
    </source>
</evidence>
<comment type="subcellular location">
    <subcellularLocation>
        <location evidence="1">Cell membrane</location>
        <topology evidence="1">Multi-pass membrane protein</topology>
    </subcellularLocation>
</comment>
<evidence type="ECO:0000256" key="6">
    <source>
        <dbReference type="ARBA" id="ARBA00022989"/>
    </source>
</evidence>
<dbReference type="EMBL" id="JBHRTR010000054">
    <property type="protein sequence ID" value="MFC3231365.1"/>
    <property type="molecule type" value="Genomic_DNA"/>
</dbReference>
<dbReference type="PANTHER" id="PTHR30482">
    <property type="entry name" value="HIGH-AFFINITY BRANCHED-CHAIN AMINO ACID TRANSPORT SYSTEM PERMEASE"/>
    <property type="match status" value="1"/>
</dbReference>
<dbReference type="CDD" id="cd03219">
    <property type="entry name" value="ABC_Mj1267_LivG_branched"/>
    <property type="match status" value="1"/>
</dbReference>
<evidence type="ECO:0000256" key="3">
    <source>
        <dbReference type="ARBA" id="ARBA00022692"/>
    </source>
</evidence>
<dbReference type="PANTHER" id="PTHR30482:SF10">
    <property type="entry name" value="HIGH-AFFINITY BRANCHED-CHAIN AMINO ACID TRANSPORT PROTEIN BRAE"/>
    <property type="match status" value="1"/>
</dbReference>
<dbReference type="Pfam" id="PF02653">
    <property type="entry name" value="BPD_transp_2"/>
    <property type="match status" value="1"/>
</dbReference>
<dbReference type="SMART" id="SM00382">
    <property type="entry name" value="AAA"/>
    <property type="match status" value="1"/>
</dbReference>
<evidence type="ECO:0000313" key="11">
    <source>
        <dbReference type="Proteomes" id="UP001595528"/>
    </source>
</evidence>
<evidence type="ECO:0000313" key="10">
    <source>
        <dbReference type="EMBL" id="MFC3231365.1"/>
    </source>
</evidence>
<feature type="transmembrane region" description="Helical" evidence="8">
    <location>
        <begin position="185"/>
        <end position="206"/>
    </location>
</feature>
<evidence type="ECO:0000256" key="5">
    <source>
        <dbReference type="ARBA" id="ARBA00022840"/>
    </source>
</evidence>
<dbReference type="InterPro" id="IPR027417">
    <property type="entry name" value="P-loop_NTPase"/>
</dbReference>
<organism evidence="10 11">
    <name type="scientific">Marinibaculum pumilum</name>
    <dbReference type="NCBI Taxonomy" id="1766165"/>
    <lineage>
        <taxon>Bacteria</taxon>
        <taxon>Pseudomonadati</taxon>
        <taxon>Pseudomonadota</taxon>
        <taxon>Alphaproteobacteria</taxon>
        <taxon>Rhodospirillales</taxon>
        <taxon>Rhodospirillaceae</taxon>
        <taxon>Marinibaculum</taxon>
    </lineage>
</organism>
<accession>A0ABV7LA18</accession>
<keyword evidence="2" id="KW-1003">Cell membrane</keyword>
<feature type="transmembrane region" description="Helical" evidence="8">
    <location>
        <begin position="218"/>
        <end position="246"/>
    </location>
</feature>
<feature type="transmembrane region" description="Helical" evidence="8">
    <location>
        <begin position="6"/>
        <end position="30"/>
    </location>
</feature>
<evidence type="ECO:0000256" key="8">
    <source>
        <dbReference type="SAM" id="Phobius"/>
    </source>
</evidence>
<evidence type="ECO:0000259" key="9">
    <source>
        <dbReference type="PROSITE" id="PS50893"/>
    </source>
</evidence>
<evidence type="ECO:0000256" key="7">
    <source>
        <dbReference type="ARBA" id="ARBA00023136"/>
    </source>
</evidence>
<dbReference type="Proteomes" id="UP001595528">
    <property type="component" value="Unassembled WGS sequence"/>
</dbReference>
<keyword evidence="3 8" id="KW-0812">Transmembrane</keyword>
<name>A0ABV7LA18_9PROT</name>
<evidence type="ECO:0000256" key="1">
    <source>
        <dbReference type="ARBA" id="ARBA00004651"/>
    </source>
</evidence>
<keyword evidence="6 8" id="KW-1133">Transmembrane helix</keyword>
<dbReference type="Pfam" id="PF00005">
    <property type="entry name" value="ABC_tran"/>
    <property type="match status" value="1"/>
</dbReference>
<dbReference type="Gene3D" id="3.40.50.300">
    <property type="entry name" value="P-loop containing nucleotide triphosphate hydrolases"/>
    <property type="match status" value="1"/>
</dbReference>
<feature type="transmembrane region" description="Helical" evidence="8">
    <location>
        <begin position="37"/>
        <end position="55"/>
    </location>
</feature>
<dbReference type="RefSeq" id="WP_379906837.1">
    <property type="nucleotide sequence ID" value="NZ_JBHRTR010000054.1"/>
</dbReference>
<keyword evidence="5 10" id="KW-0067">ATP-binding</keyword>
<sequence length="569" mass="60712">MDYFLHILVMICLYAILASSFNLLIGFAGLFALSHAAFYALGAYATAIVTTQLGLPFPLPLLIAVAFAAVMSVAIALPALRVSGHYLVVVSLAFQIIVLEVILNWGGLTGGTDGISGVPKYGGTDWALDSPGSFLVAAAIGAAACIWICRRLAHSPFGRALRAMRENEAAAEAVGKNILVMKVTVFAFSAGLAAVAGALFARYFSYVGAQSFTIDETIYILAMVILGGTGNLWGSILGAAILVALPELLKFVELPVDIADKLRLVIYGAILVLILRFRPEGLLPEPKGREAADLKDGAIAPADPHAGEALLAAGAGQAGEAVLLASGLAKRFGGITAVTDFGIELHRGRITGLIGPNGAGKTTAFNLLTGFLRPDAGEIRLRGQAIGRRKPHTLVEAGVARSFQDLRLFTKMTVIENVLVALPRQSGDDIAAVFFRPFRVAREERDNIARAMAVLRFVELDAKAQEVAENLSYAEEKLLVVARLLATGADVLLFDEPLSGLDETTLQEIFPVIRRLAENGKAICIIEHNLDVIKELCDTVCFLDEGRAMATGTPQELMENPELAERYFK</sequence>
<keyword evidence="4" id="KW-0547">Nucleotide-binding</keyword>
<reference evidence="11" key="1">
    <citation type="journal article" date="2019" name="Int. J. Syst. Evol. Microbiol.">
        <title>The Global Catalogue of Microorganisms (GCM) 10K type strain sequencing project: providing services to taxonomists for standard genome sequencing and annotation.</title>
        <authorList>
            <consortium name="The Broad Institute Genomics Platform"/>
            <consortium name="The Broad Institute Genome Sequencing Center for Infectious Disease"/>
            <person name="Wu L."/>
            <person name="Ma J."/>
        </authorList>
    </citation>
    <scope>NUCLEOTIDE SEQUENCE [LARGE SCALE GENOMIC DNA]</scope>
    <source>
        <strain evidence="11">KCTC 42964</strain>
    </source>
</reference>
<protein>
    <submittedName>
        <fullName evidence="10">ATP-binding cassette domain-containing protein</fullName>
    </submittedName>
</protein>
<keyword evidence="11" id="KW-1185">Reference proteome</keyword>
<feature type="transmembrane region" description="Helical" evidence="8">
    <location>
        <begin position="61"/>
        <end position="80"/>
    </location>
</feature>
<gene>
    <name evidence="10" type="ORF">ACFOGJ_29225</name>
</gene>
<dbReference type="InterPro" id="IPR003593">
    <property type="entry name" value="AAA+_ATPase"/>
</dbReference>
<proteinExistence type="predicted"/>